<keyword evidence="2" id="KW-1185">Reference proteome</keyword>
<gene>
    <name evidence="1" type="ORF">rsdtw13_14000</name>
</gene>
<evidence type="ECO:0000313" key="1">
    <source>
        <dbReference type="EMBL" id="GKX66142.1"/>
    </source>
</evidence>
<proteinExistence type="predicted"/>
<comment type="caution">
    <text evidence="1">The sequence shown here is derived from an EMBL/GenBank/DDBJ whole genome shotgun (WGS) entry which is preliminary data.</text>
</comment>
<dbReference type="EMBL" id="BROD01000001">
    <property type="protein sequence ID" value="GKX66142.1"/>
    <property type="molecule type" value="Genomic_DNA"/>
</dbReference>
<organism evidence="1 2">
    <name type="scientific">Inconstantimicrobium mannanitabidum</name>
    <dbReference type="NCBI Taxonomy" id="1604901"/>
    <lineage>
        <taxon>Bacteria</taxon>
        <taxon>Bacillati</taxon>
        <taxon>Bacillota</taxon>
        <taxon>Clostridia</taxon>
        <taxon>Eubacteriales</taxon>
        <taxon>Clostridiaceae</taxon>
        <taxon>Inconstantimicrobium</taxon>
    </lineage>
</organism>
<evidence type="ECO:0000313" key="2">
    <source>
        <dbReference type="Proteomes" id="UP001058074"/>
    </source>
</evidence>
<sequence>MKNKKIIMINSILFVIALFQVFEVQKLNRDRVNIDSFNEQHKIESEKVHVTGKERVNKKWTYGEIKKVIAKYGFTYKDLKYKDNKWGVQCFATGENNNIINILDCLDREKITYDIVTLEAKENICDIHIILSFNNNG</sequence>
<dbReference type="Proteomes" id="UP001058074">
    <property type="component" value="Unassembled WGS sequence"/>
</dbReference>
<reference evidence="1" key="1">
    <citation type="journal article" date="2025" name="Int. J. Syst. Evol. Microbiol.">
        <title>Inconstantimicrobium mannanitabidum sp. nov., a novel member of the family Clostridiaceae isolated from anoxic soil under the treatment of reductive soil disinfestation.</title>
        <authorList>
            <person name="Ueki A."/>
            <person name="Tonouchi A."/>
            <person name="Honma S."/>
            <person name="Kaku N."/>
            <person name="Ueki K."/>
        </authorList>
    </citation>
    <scope>NUCLEOTIDE SEQUENCE</scope>
    <source>
        <strain evidence="1">TW13</strain>
    </source>
</reference>
<accession>A0ACB5RAC9</accession>
<name>A0ACB5RAC9_9CLOT</name>
<protein>
    <submittedName>
        <fullName evidence="1">Uncharacterized protein</fullName>
    </submittedName>
</protein>